<dbReference type="EMBL" id="FPJG01000006">
    <property type="protein sequence ID" value="SFW51964.1"/>
    <property type="molecule type" value="Genomic_DNA"/>
</dbReference>
<gene>
    <name evidence="1" type="ORF">SAMN04489730_1109</name>
</gene>
<name>A0A1K1PWV6_9PSEU</name>
<evidence type="ECO:0000313" key="1">
    <source>
        <dbReference type="EMBL" id="SFW51964.1"/>
    </source>
</evidence>
<accession>A0A1K1PWV6</accession>
<dbReference type="Proteomes" id="UP000182740">
    <property type="component" value="Unassembled WGS sequence"/>
</dbReference>
<protein>
    <submittedName>
        <fullName evidence="1">Uncharacterized protein</fullName>
    </submittedName>
</protein>
<organism evidence="1 2">
    <name type="scientific">Amycolatopsis australiensis</name>
    <dbReference type="NCBI Taxonomy" id="546364"/>
    <lineage>
        <taxon>Bacteria</taxon>
        <taxon>Bacillati</taxon>
        <taxon>Actinomycetota</taxon>
        <taxon>Actinomycetes</taxon>
        <taxon>Pseudonocardiales</taxon>
        <taxon>Pseudonocardiaceae</taxon>
        <taxon>Amycolatopsis</taxon>
    </lineage>
</organism>
<reference evidence="2" key="1">
    <citation type="submission" date="2016-11" db="EMBL/GenBank/DDBJ databases">
        <authorList>
            <person name="Varghese N."/>
            <person name="Submissions S."/>
        </authorList>
    </citation>
    <scope>NUCLEOTIDE SEQUENCE [LARGE SCALE GENOMIC DNA]</scope>
    <source>
        <strain evidence="2">DSM 44671</strain>
    </source>
</reference>
<keyword evidence="2" id="KW-1185">Reference proteome</keyword>
<dbReference type="AlphaFoldDB" id="A0A1K1PWV6"/>
<sequence length="36" mass="4094">MINSRAWDVRFLPRADEPAHGTVELLTLRAAREATE</sequence>
<proteinExistence type="predicted"/>
<evidence type="ECO:0000313" key="2">
    <source>
        <dbReference type="Proteomes" id="UP000182740"/>
    </source>
</evidence>